<feature type="compositionally biased region" description="Gly residues" evidence="1">
    <location>
        <begin position="1124"/>
        <end position="1136"/>
    </location>
</feature>
<dbReference type="STRING" id="1890683.A0A427YTF0"/>
<feature type="region of interest" description="Disordered" evidence="1">
    <location>
        <begin position="1036"/>
        <end position="1063"/>
    </location>
</feature>
<evidence type="ECO:0000259" key="2">
    <source>
        <dbReference type="PROSITE" id="PS50969"/>
    </source>
</evidence>
<dbReference type="AlphaFoldDB" id="A0A427YTF0"/>
<feature type="compositionally biased region" description="Pro residues" evidence="1">
    <location>
        <begin position="1"/>
        <end position="11"/>
    </location>
</feature>
<dbReference type="InterPro" id="IPR050365">
    <property type="entry name" value="TIM50"/>
</dbReference>
<feature type="compositionally biased region" description="Low complexity" evidence="1">
    <location>
        <begin position="703"/>
        <end position="716"/>
    </location>
</feature>
<feature type="compositionally biased region" description="Basic and acidic residues" evidence="1">
    <location>
        <begin position="12"/>
        <end position="29"/>
    </location>
</feature>
<feature type="compositionally biased region" description="Basic and acidic residues" evidence="1">
    <location>
        <begin position="808"/>
        <end position="817"/>
    </location>
</feature>
<protein>
    <recommendedName>
        <fullName evidence="2">FCP1 homology domain-containing protein</fullName>
    </recommendedName>
</protein>
<feature type="compositionally biased region" description="Basic and acidic residues" evidence="1">
    <location>
        <begin position="824"/>
        <end position="834"/>
    </location>
</feature>
<feature type="region of interest" description="Disordered" evidence="1">
    <location>
        <begin position="1"/>
        <end position="29"/>
    </location>
</feature>
<feature type="compositionally biased region" description="Gly residues" evidence="1">
    <location>
        <begin position="57"/>
        <end position="66"/>
    </location>
</feature>
<organism evidence="3 4">
    <name type="scientific">Saitozyma podzolica</name>
    <dbReference type="NCBI Taxonomy" id="1890683"/>
    <lineage>
        <taxon>Eukaryota</taxon>
        <taxon>Fungi</taxon>
        <taxon>Dikarya</taxon>
        <taxon>Basidiomycota</taxon>
        <taxon>Agaricomycotina</taxon>
        <taxon>Tremellomycetes</taxon>
        <taxon>Tremellales</taxon>
        <taxon>Trimorphomycetaceae</taxon>
        <taxon>Saitozyma</taxon>
    </lineage>
</organism>
<dbReference type="SUPFAM" id="SSF56784">
    <property type="entry name" value="HAD-like"/>
    <property type="match status" value="1"/>
</dbReference>
<dbReference type="PROSITE" id="PS50969">
    <property type="entry name" value="FCP1"/>
    <property type="match status" value="1"/>
</dbReference>
<keyword evidence="4" id="KW-1185">Reference proteome</keyword>
<feature type="compositionally biased region" description="Polar residues" evidence="1">
    <location>
        <begin position="874"/>
        <end position="906"/>
    </location>
</feature>
<dbReference type="PANTHER" id="PTHR12210">
    <property type="entry name" value="DULLARD PROTEIN PHOSPHATASE"/>
    <property type="match status" value="1"/>
</dbReference>
<reference evidence="3 4" key="1">
    <citation type="submission" date="2018-11" db="EMBL/GenBank/DDBJ databases">
        <title>Genome sequence of Saitozyma podzolica DSM 27192.</title>
        <authorList>
            <person name="Aliyu H."/>
            <person name="Gorte O."/>
            <person name="Ochsenreither K."/>
        </authorList>
    </citation>
    <scope>NUCLEOTIDE SEQUENCE [LARGE SCALE GENOMIC DNA]</scope>
    <source>
        <strain evidence="3 4">DSM 27192</strain>
    </source>
</reference>
<feature type="region of interest" description="Disordered" evidence="1">
    <location>
        <begin position="1109"/>
        <end position="1157"/>
    </location>
</feature>
<evidence type="ECO:0000256" key="1">
    <source>
        <dbReference type="SAM" id="MobiDB-lite"/>
    </source>
</evidence>
<feature type="compositionally biased region" description="Basic residues" evidence="1">
    <location>
        <begin position="163"/>
        <end position="175"/>
    </location>
</feature>
<proteinExistence type="predicted"/>
<dbReference type="EMBL" id="RSCD01000002">
    <property type="protein sequence ID" value="RSH94423.1"/>
    <property type="molecule type" value="Genomic_DNA"/>
</dbReference>
<feature type="region of interest" description="Disordered" evidence="1">
    <location>
        <begin position="44"/>
        <end position="232"/>
    </location>
</feature>
<dbReference type="Proteomes" id="UP000279259">
    <property type="component" value="Unassembled WGS sequence"/>
</dbReference>
<feature type="compositionally biased region" description="Basic and acidic residues" evidence="1">
    <location>
        <begin position="1111"/>
        <end position="1123"/>
    </location>
</feature>
<feature type="compositionally biased region" description="Basic and acidic residues" evidence="1">
    <location>
        <begin position="79"/>
        <end position="91"/>
    </location>
</feature>
<evidence type="ECO:0000313" key="4">
    <source>
        <dbReference type="Proteomes" id="UP000279259"/>
    </source>
</evidence>
<dbReference type="InterPro" id="IPR023214">
    <property type="entry name" value="HAD_sf"/>
</dbReference>
<dbReference type="InterPro" id="IPR004274">
    <property type="entry name" value="FCP1_dom"/>
</dbReference>
<dbReference type="InterPro" id="IPR036412">
    <property type="entry name" value="HAD-like_sf"/>
</dbReference>
<feature type="region of interest" description="Disordered" evidence="1">
    <location>
        <begin position="779"/>
        <end position="957"/>
    </location>
</feature>
<dbReference type="OrthoDB" id="1711508at2759"/>
<feature type="compositionally biased region" description="Basic and acidic residues" evidence="1">
    <location>
        <begin position="853"/>
        <end position="870"/>
    </location>
</feature>
<dbReference type="SMART" id="SM00577">
    <property type="entry name" value="CPDc"/>
    <property type="match status" value="1"/>
</dbReference>
<feature type="region of interest" description="Disordered" evidence="1">
    <location>
        <begin position="534"/>
        <end position="554"/>
    </location>
</feature>
<feature type="region of interest" description="Disordered" evidence="1">
    <location>
        <begin position="599"/>
        <end position="730"/>
    </location>
</feature>
<sequence>MSRRPFPPPDVPYHRPPNEWGRRGPAEYRPFRHPEEYEAYLSSERERQWNVGQNQHVGGGGGGGGPSRTLSQTQNDLWDWEREGDRNEGRKWNRGPDLYRPGPGPGPDLREDTYRPGGYDSYRPGDEPSPSRFQHAHPRAPNHWAPPPSTTWIPPSLPLRSPAPHRRDVHSHSHLRSAQSSAGPSRDISREGSAEPSAYVPPQRRSGTSSAPIPEQFGSPQPPFRRASRSPSPFIPTLPPAEYIALSRNSGKHLPSTESGGAGHQPLGPKLLVLDLNGALVYRNKQTGTKRKSYPRPYLSCFLEYLFLSEPTSLSATSAPARPYEVFVWSSAQPHNVRAMVESTFGSRWIEGVWEKEGDEVKEQRLQRGEGRLTGVWARDRMGLNAHEYGELRQSFRPDAARTHRLGNKVQTFKDLRKVAEHFQPTVADPNSEPEGVDRSSTYSFDESNIILLDDSPLKAIFQPWNQIVIPEFERTAFQSSREAALRLQAKPEATHDGMDEILLAVIGILEDLRGVNNVPAWVRAGGLTLLNSPSPRIGASSAQEPASTTVDAEPTLESLPSHETFDHWFADPNVLRHWIDRGKAALKRKGINLDIGLDTSDVSPGPHQLSRQLLPLSSEGTPQPSGEDLDELGEISGRHRRQSSRYSPTAPASRYSPSAPVDGSAGQDDPVDSSEWLLPPLTEPASGAGAPTSQTSEKNSKRQQQSESQSQSKPNPKSDRPGPGPLLVDSWRTFRAVDVSLYLQDAASRLCPPHDISPLTSQQRESLLGAAKALRELAPDAIPGPNRRQPSMADPARSDLASMSTRPFEHPSEERMLSIGRRVANERNGEAWRKGVLGSNASISTKPGRKAARLDKKERRREAKQRDAMAKGTATTPAQRTRGSGQTQALPQAQSRPSGSGTSNDAAPRSAKRPRGTPDATADTTVPKKKQKGKAAAAATAASATTKAKGGTSILEPTSNVAQGMVSLGDAAPVAAFTSSESQANPDYMSEFVEMLLPPPPPPSAGSITRASHPSLRARLPTTTTAPPTHAAIAAASGPSEAPGTTGNTGTTGPAPGQKKKNAKLHINDIHTRYLAGGGTMPLVSFQKAYQRITSWDREMRNMENTIAEGSRRLGEAGDRNGKGNGNRNGSGSGDGDGEDLGQTRAVVVRAEGKRESLRSKLEVLRKKVGGTLSLPLPQ</sequence>
<dbReference type="Gene3D" id="3.40.50.1000">
    <property type="entry name" value="HAD superfamily/HAD-like"/>
    <property type="match status" value="1"/>
</dbReference>
<feature type="domain" description="FCP1 homology" evidence="2">
    <location>
        <begin position="265"/>
        <end position="497"/>
    </location>
</feature>
<comment type="caution">
    <text evidence="3">The sequence shown here is derived from an EMBL/GenBank/DDBJ whole genome shotgun (WGS) entry which is preliminary data.</text>
</comment>
<gene>
    <name evidence="3" type="ORF">EHS25_004226</name>
</gene>
<name>A0A427YTF0_9TREE</name>
<feature type="compositionally biased region" description="Low complexity" evidence="1">
    <location>
        <begin position="1036"/>
        <end position="1058"/>
    </location>
</feature>
<evidence type="ECO:0000313" key="3">
    <source>
        <dbReference type="EMBL" id="RSH94423.1"/>
    </source>
</evidence>
<accession>A0A427YTF0</accession>
<feature type="compositionally biased region" description="Low complexity" evidence="1">
    <location>
        <begin position="935"/>
        <end position="953"/>
    </location>
</feature>
<feature type="compositionally biased region" description="Polar residues" evidence="1">
    <location>
        <begin position="534"/>
        <end position="551"/>
    </location>
</feature>